<dbReference type="RefSeq" id="WP_320182267.1">
    <property type="nucleotide sequence ID" value="NZ_CP138332.1"/>
</dbReference>
<name>A0ABW6BIX6_9SPHI</name>
<proteinExistence type="predicted"/>
<reference evidence="2" key="1">
    <citation type="journal article" date="2019" name="Int. J. Syst. Evol. Microbiol.">
        <title>The Global Catalogue of Microorganisms (GCM) 10K type strain sequencing project: providing services to taxonomists for standard genome sequencing and annotation.</title>
        <authorList>
            <consortium name="The Broad Institute Genomics Platform"/>
            <consortium name="The Broad Institute Genome Sequencing Center for Infectious Disease"/>
            <person name="Wu L."/>
            <person name="Ma J."/>
        </authorList>
    </citation>
    <scope>NUCLEOTIDE SEQUENCE [LARGE SCALE GENOMIC DNA]</scope>
    <source>
        <strain evidence="2">KCTC 22814</strain>
    </source>
</reference>
<keyword evidence="2" id="KW-1185">Reference proteome</keyword>
<gene>
    <name evidence="1" type="ORF">ACFS7Y_19025</name>
</gene>
<accession>A0ABW6BIX6</accession>
<evidence type="ECO:0000313" key="2">
    <source>
        <dbReference type="Proteomes" id="UP001597525"/>
    </source>
</evidence>
<dbReference type="Proteomes" id="UP001597525">
    <property type="component" value="Unassembled WGS sequence"/>
</dbReference>
<protein>
    <submittedName>
        <fullName evidence="1">Uncharacterized protein</fullName>
    </submittedName>
</protein>
<evidence type="ECO:0000313" key="1">
    <source>
        <dbReference type="EMBL" id="MFD2969495.1"/>
    </source>
</evidence>
<organism evidence="1 2">
    <name type="scientific">Sphingobacterium bambusae</name>
    <dbReference type="NCBI Taxonomy" id="662858"/>
    <lineage>
        <taxon>Bacteria</taxon>
        <taxon>Pseudomonadati</taxon>
        <taxon>Bacteroidota</taxon>
        <taxon>Sphingobacteriia</taxon>
        <taxon>Sphingobacteriales</taxon>
        <taxon>Sphingobacteriaceae</taxon>
        <taxon>Sphingobacterium</taxon>
    </lineage>
</organism>
<sequence>MAKLTLLSTYIIRLRHKNKQDDLFLSDELFEGHFDDFLIYRENNHYLNDKNKSSKKSLKTKFELVKAVYGELNTVYYGILFTGLSGESGEVIDDISGEDLYTMDESHAKMAPMYFYLKVPKKRKFGYLVVERRGNYGIKQLFNESINDFFYKNAIDLKISFNNFLVSTVFQKIIEKGVIKEIEFIKHELPSDIADLYDKGHETKQIRGKFKKVFVATAGFPVKGILNKLYWQSGRTEMVEIPELDDKFNEVSFEIEYNGSKKTIYMKNIGQNTPDFNVTEQLEYDRGRPTIESLVRQTEVLIHDMETYHESLTKNGNG</sequence>
<comment type="caution">
    <text evidence="1">The sequence shown here is derived from an EMBL/GenBank/DDBJ whole genome shotgun (WGS) entry which is preliminary data.</text>
</comment>
<dbReference type="EMBL" id="JBHUPB010000012">
    <property type="protein sequence ID" value="MFD2969495.1"/>
    <property type="molecule type" value="Genomic_DNA"/>
</dbReference>